<evidence type="ECO:0000313" key="3">
    <source>
        <dbReference type="Proteomes" id="UP000027265"/>
    </source>
</evidence>
<organism evidence="2 3">
    <name type="scientific">Jaapia argillacea MUCL 33604</name>
    <dbReference type="NCBI Taxonomy" id="933084"/>
    <lineage>
        <taxon>Eukaryota</taxon>
        <taxon>Fungi</taxon>
        <taxon>Dikarya</taxon>
        <taxon>Basidiomycota</taxon>
        <taxon>Agaricomycotina</taxon>
        <taxon>Agaricomycetes</taxon>
        <taxon>Agaricomycetidae</taxon>
        <taxon>Jaapiales</taxon>
        <taxon>Jaapiaceae</taxon>
        <taxon>Jaapia</taxon>
    </lineage>
</organism>
<dbReference type="AlphaFoldDB" id="A0A067PRQ2"/>
<proteinExistence type="predicted"/>
<feature type="compositionally biased region" description="Basic and acidic residues" evidence="1">
    <location>
        <begin position="13"/>
        <end position="27"/>
    </location>
</feature>
<keyword evidence="3" id="KW-1185">Reference proteome</keyword>
<dbReference type="Proteomes" id="UP000027265">
    <property type="component" value="Unassembled WGS sequence"/>
</dbReference>
<feature type="compositionally biased region" description="Low complexity" evidence="1">
    <location>
        <begin position="28"/>
        <end position="39"/>
    </location>
</feature>
<dbReference type="HOGENOM" id="CLU_2171435_0_0_1"/>
<accession>A0A067PRQ2</accession>
<dbReference type="EMBL" id="KL197722">
    <property type="protein sequence ID" value="KDQ56510.1"/>
    <property type="molecule type" value="Genomic_DNA"/>
</dbReference>
<evidence type="ECO:0000256" key="1">
    <source>
        <dbReference type="SAM" id="MobiDB-lite"/>
    </source>
</evidence>
<name>A0A067PRQ2_9AGAM</name>
<reference evidence="3" key="1">
    <citation type="journal article" date="2014" name="Proc. Natl. Acad. Sci. U.S.A.">
        <title>Extensive sampling of basidiomycete genomes demonstrates inadequacy of the white-rot/brown-rot paradigm for wood decay fungi.</title>
        <authorList>
            <person name="Riley R."/>
            <person name="Salamov A.A."/>
            <person name="Brown D.W."/>
            <person name="Nagy L.G."/>
            <person name="Floudas D."/>
            <person name="Held B.W."/>
            <person name="Levasseur A."/>
            <person name="Lombard V."/>
            <person name="Morin E."/>
            <person name="Otillar R."/>
            <person name="Lindquist E.A."/>
            <person name="Sun H."/>
            <person name="LaButti K.M."/>
            <person name="Schmutz J."/>
            <person name="Jabbour D."/>
            <person name="Luo H."/>
            <person name="Baker S.E."/>
            <person name="Pisabarro A.G."/>
            <person name="Walton J.D."/>
            <person name="Blanchette R.A."/>
            <person name="Henrissat B."/>
            <person name="Martin F."/>
            <person name="Cullen D."/>
            <person name="Hibbett D.S."/>
            <person name="Grigoriev I.V."/>
        </authorList>
    </citation>
    <scope>NUCLEOTIDE SEQUENCE [LARGE SCALE GENOMIC DNA]</scope>
    <source>
        <strain evidence="3">MUCL 33604</strain>
    </source>
</reference>
<feature type="region of interest" description="Disordered" evidence="1">
    <location>
        <begin position="1"/>
        <end position="39"/>
    </location>
</feature>
<sequence length="110" mass="12501">MAGAVDYTDLFDNDDHAPDDSEGKSDWSESSSDCSMEEIPNIINSEIEEVEAVQLQRTHQLKANLEGEEKPPKVLDELAVILLSEWLSTLQRRDWNTSTCESRHAMRYST</sequence>
<dbReference type="InParanoid" id="A0A067PRQ2"/>
<gene>
    <name evidence="2" type="ORF">JAAARDRAFT_48337</name>
</gene>
<protein>
    <submittedName>
        <fullName evidence="2">Uncharacterized protein</fullName>
    </submittedName>
</protein>
<evidence type="ECO:0000313" key="2">
    <source>
        <dbReference type="EMBL" id="KDQ56510.1"/>
    </source>
</evidence>